<organism evidence="1 2">
    <name type="scientific">Avena sativa</name>
    <name type="common">Oat</name>
    <dbReference type="NCBI Taxonomy" id="4498"/>
    <lineage>
        <taxon>Eukaryota</taxon>
        <taxon>Viridiplantae</taxon>
        <taxon>Streptophyta</taxon>
        <taxon>Embryophyta</taxon>
        <taxon>Tracheophyta</taxon>
        <taxon>Spermatophyta</taxon>
        <taxon>Magnoliopsida</taxon>
        <taxon>Liliopsida</taxon>
        <taxon>Poales</taxon>
        <taxon>Poaceae</taxon>
        <taxon>BOP clade</taxon>
        <taxon>Pooideae</taxon>
        <taxon>Poodae</taxon>
        <taxon>Poeae</taxon>
        <taxon>Poeae Chloroplast Group 1 (Aveneae type)</taxon>
        <taxon>Aveninae</taxon>
        <taxon>Avena</taxon>
    </lineage>
</organism>
<reference evidence="1" key="2">
    <citation type="submission" date="2025-09" db="UniProtKB">
        <authorList>
            <consortium name="EnsemblPlants"/>
        </authorList>
    </citation>
    <scope>IDENTIFICATION</scope>
</reference>
<keyword evidence="2" id="KW-1185">Reference proteome</keyword>
<protein>
    <submittedName>
        <fullName evidence="1">Uncharacterized protein</fullName>
    </submittedName>
</protein>
<accession>A0ACD5UJP5</accession>
<dbReference type="EnsemblPlants" id="AVESA.00010b.r2.2CG0263850.2">
    <property type="protein sequence ID" value="AVESA.00010b.r2.2CG0263850.2.CDS"/>
    <property type="gene ID" value="AVESA.00010b.r2.2CG0263850"/>
</dbReference>
<proteinExistence type="predicted"/>
<name>A0ACD5UJP5_AVESA</name>
<reference evidence="1" key="1">
    <citation type="submission" date="2021-05" db="EMBL/GenBank/DDBJ databases">
        <authorList>
            <person name="Scholz U."/>
            <person name="Mascher M."/>
            <person name="Fiebig A."/>
        </authorList>
    </citation>
    <scope>NUCLEOTIDE SEQUENCE [LARGE SCALE GENOMIC DNA]</scope>
</reference>
<sequence length="1821" mass="200717">MEASGFGRDAGPLNRGPGSAPLAFGAGAATTPSPAAPPVPVQFPSACPAAPFVRPSPSFPSARPQLAAAAASSRPRATTAPVPIPLSSGRPVATAPGASGSVRFQSPVRPIDPGVAAATARLAAGHLQPQPRLAAPSVGRPMQTVISSRSRSPPQLSNQRLDFTAENDNGMGQRRLVNYADPLFENGSAQPSVQMRMQPPETGKTARSPPLDMTRQFRTSSSFQNYPPAQRAEPRDHAQKPNLSPSKFGIQNQSPFHDSRGGSSPLMNSNLVPGSGRPRPALGTNASSHHDNSTRSATVQQEMSDHMRHQRLSAPFQSRTVDHNISKRSRSPNLSYQDVDGAEARHGTGANARRLIDYTDTLVDDASIETSKRMRAPSSEFRNMLKSPSSDIRDNIRSAPAGFGSNGAAQNLLSQADIQRPNASIPNVGGQIQSRVGHVHSPPYQMFRPSDTYSNEHSTPASSPPPSTLSSSRRSATPPLDVSDDAIPSTELEREKQAKAKRLARFNVELSRPVENTNDLAKAERQKQTSSLGKAPVRSNDSTLADMDSPELAAIIGLCSDMCPEPERAERERKGDLDRYERLGGDRNQTTELLAVKKYTRTAERDADLIRPLPVLQKTMSYLLSLLDHTYDDSFLGLYNFLWDRMRAIRMDLRMQHFFNRECISMLEQMIRLHVVAMHELCEYSKGEGFSEGFDAHLNIEQMNKTSVELFQMYDDHRRKGVLFSTEKEFRGYYALLKLDKHPGYKVEPSELSLDLAKMSREIRGSPDVLFAREVARACRMGNYIAFFRLARKATYLQACLMHAHFAKVRRQALASLHSGLQSGQGIPISHAVEWLAMEDEDIESLLEYHGFGSRQYEEPYTVKEGPFLNSESDFPSGCSELVHSKKSRRIVDDVSSGPVCAPTSQKATAAPYSGGFASPASKRELVMPQAALVIPVNAKREFGSSFSGPAPPTSGGQITLPYSGLFSPKAGNKQFSSPYSGPISPTVGRKESVPVLPSTASPRATKDPFLHTGWMDDQRVASPKAKDKTKVSDDLIIPEDHDGGFLEFSREQTGVPQSVAYTQHMDALADSRVSHPLADGTSDYADMHGVEDELRAHGSGSDIDFDEEGSSCRQVNLIQLGWPTGSPLPDHEYEDQQINNKTTDDLLPIVLSAKNKISDERLKMILRLVFVSLICVGNSSMYLTFVSYPDLTRKWRQRAADRRYARDQKNALAIAALNSLSLGPPVHQTALVPKHAVHELDIGHAFKERYTRQQRSWSRLNVSELAGPMLIERKPDARCICWKMLVLVPPGAMESQSNNVASKWLLKKLMGSGNEDNGLVFTSADLSIWQTWIDSPSACCLSVVRASDQQVIGNGVAESANCVVFVVSESIPWEMQKARFSSLLASIPPQSSLPLLILSGDTYDEEYGYVSQNIIDKLGVSDPSEEKIASSSVVFLVGSRTEGYVNGFFDDDKLREGLKWMVNSLPLQPDVILVKTRDLLVNYLNPSLEMLKKRVAPEVGPEDCISVFNNAVNKLVEDILAAVYMSPNQWPACEIGHLERSSSERMVTEKFLPSIGWSRPSRIQALVESIKGCKLPEFSYDLSWLKQGSDSSSQIQDQKLFIEECLTKYLTQSARLFSGAQAVDEAKRMVQKGVGLEVHDYRYLVPNWVTIFRGIYNWRLARLSTGDFSEAYVPSQRLYQAPAADSNGATQHGLTASSYTTDEASILEDHDMMVVVPSGLSLDEMIEASCDLDSFYVPPVRPPPPQQPTPMCEEPHAPVHINGEVINPVHRATDVDMHGVLRRVELRDLVPPDWDKELTKQEQKCAEVHSKIDDGLYIYF</sequence>
<dbReference type="Proteomes" id="UP001732700">
    <property type="component" value="Chromosome 2C"/>
</dbReference>
<evidence type="ECO:0000313" key="1">
    <source>
        <dbReference type="EnsemblPlants" id="AVESA.00010b.r2.2CG0263850.2.CDS"/>
    </source>
</evidence>
<evidence type="ECO:0000313" key="2">
    <source>
        <dbReference type="Proteomes" id="UP001732700"/>
    </source>
</evidence>